<keyword evidence="3" id="KW-1185">Reference proteome</keyword>
<proteinExistence type="predicted"/>
<evidence type="ECO:0000313" key="3">
    <source>
        <dbReference type="Proteomes" id="UP000030764"/>
    </source>
</evidence>
<evidence type="ECO:0000313" key="2">
    <source>
        <dbReference type="EMBL" id="KFD53384.1"/>
    </source>
</evidence>
<feature type="non-terminal residue" evidence="2">
    <location>
        <position position="61"/>
    </location>
</feature>
<feature type="non-terminal residue" evidence="2">
    <location>
        <position position="1"/>
    </location>
</feature>
<protein>
    <submittedName>
        <fullName evidence="2">Uncharacterized protein</fullName>
    </submittedName>
</protein>
<organism evidence="2 3">
    <name type="scientific">Trichuris suis</name>
    <name type="common">pig whipworm</name>
    <dbReference type="NCBI Taxonomy" id="68888"/>
    <lineage>
        <taxon>Eukaryota</taxon>
        <taxon>Metazoa</taxon>
        <taxon>Ecdysozoa</taxon>
        <taxon>Nematoda</taxon>
        <taxon>Enoplea</taxon>
        <taxon>Dorylaimia</taxon>
        <taxon>Trichinellida</taxon>
        <taxon>Trichuridae</taxon>
        <taxon>Trichuris</taxon>
    </lineage>
</organism>
<name>A0A085M838_9BILA</name>
<dbReference type="AlphaFoldDB" id="A0A085M838"/>
<accession>A0A085M838</accession>
<sequence>AEVPSGGVERVHRTSASSRGGSGWQLPTARSMPSSRTSYGCTRPDGMRRLRPSQCRSERYV</sequence>
<reference evidence="2 3" key="1">
    <citation type="journal article" date="2014" name="Nat. Genet.">
        <title>Genome and transcriptome of the porcine whipworm Trichuris suis.</title>
        <authorList>
            <person name="Jex A.R."/>
            <person name="Nejsum P."/>
            <person name="Schwarz E.M."/>
            <person name="Hu L."/>
            <person name="Young N.D."/>
            <person name="Hall R.S."/>
            <person name="Korhonen P.K."/>
            <person name="Liao S."/>
            <person name="Thamsborg S."/>
            <person name="Xia J."/>
            <person name="Xu P."/>
            <person name="Wang S."/>
            <person name="Scheerlinck J.P."/>
            <person name="Hofmann A."/>
            <person name="Sternberg P.W."/>
            <person name="Wang J."/>
            <person name="Gasser R.B."/>
        </authorList>
    </citation>
    <scope>NUCLEOTIDE SEQUENCE [LARGE SCALE GENOMIC DNA]</scope>
    <source>
        <strain evidence="2">DCEP-RM93M</strain>
    </source>
</reference>
<dbReference type="Proteomes" id="UP000030764">
    <property type="component" value="Unassembled WGS sequence"/>
</dbReference>
<feature type="compositionally biased region" description="Polar residues" evidence="1">
    <location>
        <begin position="31"/>
        <end position="40"/>
    </location>
</feature>
<feature type="region of interest" description="Disordered" evidence="1">
    <location>
        <begin position="1"/>
        <end position="61"/>
    </location>
</feature>
<evidence type="ECO:0000256" key="1">
    <source>
        <dbReference type="SAM" id="MobiDB-lite"/>
    </source>
</evidence>
<gene>
    <name evidence="2" type="ORF">M513_05865</name>
</gene>
<dbReference type="EMBL" id="KL363218">
    <property type="protein sequence ID" value="KFD53384.1"/>
    <property type="molecule type" value="Genomic_DNA"/>
</dbReference>